<evidence type="ECO:0000256" key="5">
    <source>
        <dbReference type="ARBA" id="ARBA00023337"/>
    </source>
</evidence>
<keyword evidence="4" id="KW-0472">Membrane</keyword>
<evidence type="ECO:0000313" key="11">
    <source>
        <dbReference type="RefSeq" id="XP_052113468.1"/>
    </source>
</evidence>
<name>A0A9C6TQM9_ARADU</name>
<dbReference type="PROSITE" id="PS50275">
    <property type="entry name" value="SAC"/>
    <property type="match status" value="1"/>
</dbReference>
<dbReference type="RefSeq" id="XP_052113467.1">
    <property type="nucleotide sequence ID" value="XM_052257507.1"/>
</dbReference>
<evidence type="ECO:0000256" key="1">
    <source>
        <dbReference type="ARBA" id="ARBA00004148"/>
    </source>
</evidence>
<evidence type="ECO:0000256" key="4">
    <source>
        <dbReference type="ARBA" id="ARBA00023136"/>
    </source>
</evidence>
<evidence type="ECO:0000313" key="8">
    <source>
        <dbReference type="Proteomes" id="UP000515211"/>
    </source>
</evidence>
<dbReference type="KEGG" id="adu:127744835"/>
<dbReference type="PANTHER" id="PTHR45738:SF18">
    <property type="entry name" value="PHOSPHOINOSITIDE PHOSPHATASE SAC4"/>
    <property type="match status" value="1"/>
</dbReference>
<reference evidence="9 10" key="2">
    <citation type="submission" date="2025-04" db="UniProtKB">
        <authorList>
            <consortium name="RefSeq"/>
        </authorList>
    </citation>
    <scope>IDENTIFICATION</scope>
    <source>
        <tissue evidence="9 10">Whole plant</tissue>
    </source>
</reference>
<protein>
    <submittedName>
        <fullName evidence="9 10">Phosphoinositide phosphatase SAC3-like isoform X1</fullName>
    </submittedName>
</protein>
<dbReference type="GeneID" id="127744835"/>
<comment type="catalytic activity">
    <reaction evidence="5">
        <text>a 1,2-diacyl-sn-glycero-3-phospho-(1D-myo-inositol-3,5-bisphosphate) + H2O = a 1,2-diacyl-sn-glycero-3-phospho-(1D-myo-inositol-3-phosphate) + phosphate</text>
        <dbReference type="Rhea" id="RHEA:32955"/>
        <dbReference type="ChEBI" id="CHEBI:15377"/>
        <dbReference type="ChEBI" id="CHEBI:43474"/>
        <dbReference type="ChEBI" id="CHEBI:57923"/>
        <dbReference type="ChEBI" id="CHEBI:58088"/>
    </reaction>
</comment>
<dbReference type="PANTHER" id="PTHR45738">
    <property type="entry name" value="POLYPHOSPHOINOSITIDE PHOSPHATASE"/>
    <property type="match status" value="1"/>
</dbReference>
<evidence type="ECO:0000313" key="10">
    <source>
        <dbReference type="RefSeq" id="XP_052113467.1"/>
    </source>
</evidence>
<dbReference type="RefSeq" id="XP_052113466.1">
    <property type="nucleotide sequence ID" value="XM_052257506.1"/>
</dbReference>
<gene>
    <name evidence="9 10 11" type="primary">LOC127744835</name>
</gene>
<organism evidence="8 11">
    <name type="scientific">Arachis duranensis</name>
    <name type="common">Wild peanut</name>
    <dbReference type="NCBI Taxonomy" id="130453"/>
    <lineage>
        <taxon>Eukaryota</taxon>
        <taxon>Viridiplantae</taxon>
        <taxon>Streptophyta</taxon>
        <taxon>Embryophyta</taxon>
        <taxon>Tracheophyta</taxon>
        <taxon>Spermatophyta</taxon>
        <taxon>Magnoliopsida</taxon>
        <taxon>eudicotyledons</taxon>
        <taxon>Gunneridae</taxon>
        <taxon>Pentapetalae</taxon>
        <taxon>rosids</taxon>
        <taxon>fabids</taxon>
        <taxon>Fabales</taxon>
        <taxon>Fabaceae</taxon>
        <taxon>Papilionoideae</taxon>
        <taxon>50 kb inversion clade</taxon>
        <taxon>dalbergioids sensu lato</taxon>
        <taxon>Dalbergieae</taxon>
        <taxon>Pterocarpus clade</taxon>
        <taxon>Arachis</taxon>
    </lineage>
</organism>
<evidence type="ECO:0000256" key="6">
    <source>
        <dbReference type="ARBA" id="ARBA00023464"/>
    </source>
</evidence>
<dbReference type="Proteomes" id="UP000515211">
    <property type="component" value="Chromosome 2"/>
</dbReference>
<dbReference type="InterPro" id="IPR002013">
    <property type="entry name" value="SAC_dom"/>
</dbReference>
<comment type="subcellular location">
    <subcellularLocation>
        <location evidence="1">Vacuole membrane</location>
        <topology evidence="1">Peripheral membrane protein</topology>
    </subcellularLocation>
</comment>
<proteinExistence type="predicted"/>
<dbReference type="GO" id="GO:0046856">
    <property type="term" value="P:phosphatidylinositol dephosphorylation"/>
    <property type="evidence" value="ECO:0007669"/>
    <property type="project" value="InterPro"/>
</dbReference>
<reference evidence="8" key="1">
    <citation type="journal article" date="2016" name="Nat. Genet.">
        <title>The genome sequences of Arachis duranensis and Arachis ipaensis, the diploid ancestors of cultivated peanut.</title>
        <authorList>
            <person name="Bertioli D.J."/>
            <person name="Cannon S.B."/>
            <person name="Froenicke L."/>
            <person name="Huang G."/>
            <person name="Farmer A.D."/>
            <person name="Cannon E.K."/>
            <person name="Liu X."/>
            <person name="Gao D."/>
            <person name="Clevenger J."/>
            <person name="Dash S."/>
            <person name="Ren L."/>
            <person name="Moretzsohn M.C."/>
            <person name="Shirasawa K."/>
            <person name="Huang W."/>
            <person name="Vidigal B."/>
            <person name="Abernathy B."/>
            <person name="Chu Y."/>
            <person name="Niederhuth C.E."/>
            <person name="Umale P."/>
            <person name="Araujo A.C."/>
            <person name="Kozik A."/>
            <person name="Kim K.D."/>
            <person name="Burow M.D."/>
            <person name="Varshney R.K."/>
            <person name="Wang X."/>
            <person name="Zhang X."/>
            <person name="Barkley N."/>
            <person name="Guimaraes P.M."/>
            <person name="Isobe S."/>
            <person name="Guo B."/>
            <person name="Liao B."/>
            <person name="Stalker H.T."/>
            <person name="Schmitz R.J."/>
            <person name="Scheffler B.E."/>
            <person name="Leal-Bertioli S.C."/>
            <person name="Xun X."/>
            <person name="Jackson S.A."/>
            <person name="Michelmore R."/>
            <person name="Ozias-Akins P."/>
        </authorList>
    </citation>
    <scope>NUCLEOTIDE SEQUENCE [LARGE SCALE GENOMIC DNA]</scope>
    <source>
        <strain evidence="8">cv. V14167</strain>
    </source>
</reference>
<evidence type="ECO:0000313" key="9">
    <source>
        <dbReference type="RefSeq" id="XP_052113466.1"/>
    </source>
</evidence>
<comment type="subunit">
    <text evidence="6">Component of the PI(3,5)P2 regulatory complex at least composed of ATG18, SAC/FIG4, FAB1 and VAC14.</text>
</comment>
<evidence type="ECO:0000256" key="3">
    <source>
        <dbReference type="ARBA" id="ARBA00022801"/>
    </source>
</evidence>
<dbReference type="RefSeq" id="XP_052113468.1">
    <property type="nucleotide sequence ID" value="XM_052257508.1"/>
</dbReference>
<accession>A0A9C6TQM9</accession>
<dbReference type="GO" id="GO:0043813">
    <property type="term" value="F:phosphatidylinositol-3,5-bisphosphate 5-phosphatase activity"/>
    <property type="evidence" value="ECO:0007669"/>
    <property type="project" value="InterPro"/>
</dbReference>
<dbReference type="GO" id="GO:0005774">
    <property type="term" value="C:vacuolar membrane"/>
    <property type="evidence" value="ECO:0007669"/>
    <property type="project" value="UniProtKB-SubCell"/>
</dbReference>
<dbReference type="InterPro" id="IPR043573">
    <property type="entry name" value="Fig4-like"/>
</dbReference>
<keyword evidence="8" id="KW-1185">Reference proteome</keyword>
<dbReference type="AlphaFoldDB" id="A0A9C6TQM9"/>
<keyword evidence="3" id="KW-0378">Hydrolase</keyword>
<evidence type="ECO:0000259" key="7">
    <source>
        <dbReference type="PROSITE" id="PS50275"/>
    </source>
</evidence>
<sequence length="85" mass="10078">MFSIQRNLNDHNTTGQSLYETRFVWNEFLTRGVRNNLQNASWTGALVYGFFKQVSHLEKRVLRNKMSELGIVNVFIQWTSKQRRA</sequence>
<evidence type="ECO:0000256" key="2">
    <source>
        <dbReference type="ARBA" id="ARBA00022554"/>
    </source>
</evidence>
<keyword evidence="2" id="KW-0926">Vacuole</keyword>
<feature type="domain" description="SAC" evidence="7">
    <location>
        <begin position="1"/>
        <end position="53"/>
    </location>
</feature>